<protein>
    <submittedName>
        <fullName evidence="1">Uncharacterized protein</fullName>
    </submittedName>
</protein>
<dbReference type="AlphaFoldDB" id="A0A7G5IGJ9"/>
<reference evidence="1 2" key="1">
    <citation type="submission" date="2020-07" db="EMBL/GenBank/DDBJ databases">
        <title>Complete genome sequence for Sandaracinobacter sp. M6.</title>
        <authorList>
            <person name="Tang Y."/>
            <person name="Liu Q."/>
            <person name="Guo Z."/>
            <person name="Lei P."/>
            <person name="Huang B."/>
        </authorList>
    </citation>
    <scope>NUCLEOTIDE SEQUENCE [LARGE SCALE GENOMIC DNA]</scope>
    <source>
        <strain evidence="1 2">M6</strain>
    </source>
</reference>
<evidence type="ECO:0000313" key="1">
    <source>
        <dbReference type="EMBL" id="QMW22491.1"/>
    </source>
</evidence>
<dbReference type="Proteomes" id="UP000515292">
    <property type="component" value="Chromosome"/>
</dbReference>
<dbReference type="EMBL" id="CP059851">
    <property type="protein sequence ID" value="QMW22491.1"/>
    <property type="molecule type" value="Genomic_DNA"/>
</dbReference>
<sequence>MVATRYSQLRSATARLAAAAAEQDLYLQKTLFPDTADKARSEYNCDELALEFNDYYIAVEHMVAAGELSAEQAEALRGLDMVLDLWSGRQNADFWRRGALHSDPRWDAVRESARNALKTMPVRDE</sequence>
<name>A0A7G5IGJ9_9SPHN</name>
<evidence type="ECO:0000313" key="2">
    <source>
        <dbReference type="Proteomes" id="UP000515292"/>
    </source>
</evidence>
<proteinExistence type="predicted"/>
<dbReference type="KEGG" id="sand:H3309_14295"/>
<dbReference type="RefSeq" id="WP_182295437.1">
    <property type="nucleotide sequence ID" value="NZ_CP059851.1"/>
</dbReference>
<keyword evidence="2" id="KW-1185">Reference proteome</keyword>
<organism evidence="1 2">
    <name type="scientific">Sandaracinobacteroides saxicola</name>
    <dbReference type="NCBI Taxonomy" id="2759707"/>
    <lineage>
        <taxon>Bacteria</taxon>
        <taxon>Pseudomonadati</taxon>
        <taxon>Pseudomonadota</taxon>
        <taxon>Alphaproteobacteria</taxon>
        <taxon>Sphingomonadales</taxon>
        <taxon>Sphingosinicellaceae</taxon>
        <taxon>Sandaracinobacteroides</taxon>
    </lineage>
</organism>
<accession>A0A7G5IGJ9</accession>
<gene>
    <name evidence="1" type="ORF">H3309_14295</name>
</gene>